<comment type="subcellular location">
    <subcellularLocation>
        <location evidence="1">Membrane</location>
        <topology evidence="1">Multi-pass membrane protein</topology>
    </subcellularLocation>
</comment>
<sequence length="273" mass="29454">MDASPDFPRQSRVPVFNMPGVVTLAIGLLLAIQAVRDFLLPDTWDIRLVLDLALIPARWTLWFDPGQATEVIRAAADTGDPSLEAAREAFARYIVGEHALQPWTLVTYALLHGSWMHVIFNSVWLAAFGAPVARRCGALRWCVLALAGTAAGGLFHILIDPLGAGPLVGASAGISALMAAAARFVFQPPVSGYGAPAWQVPPARPAETIPELLRNRTAVSFLVIWLLTNLLFGLVSMPLVGENAAIAWDAHLGGFIAGFFLFPLVDPREPRRH</sequence>
<dbReference type="InterPro" id="IPR050925">
    <property type="entry name" value="Rhomboid_protease_S54"/>
</dbReference>
<dbReference type="EMBL" id="CP003811">
    <property type="protein sequence ID" value="AIQ93076.1"/>
    <property type="molecule type" value="Genomic_DNA"/>
</dbReference>
<keyword evidence="5 7" id="KW-1133">Transmembrane helix</keyword>
<keyword evidence="10" id="KW-1185">Reference proteome</keyword>
<organism evidence="9 10">
    <name type="scientific">Methylobacterium oryzae CBMB20</name>
    <dbReference type="NCBI Taxonomy" id="693986"/>
    <lineage>
        <taxon>Bacteria</taxon>
        <taxon>Pseudomonadati</taxon>
        <taxon>Pseudomonadota</taxon>
        <taxon>Alphaproteobacteria</taxon>
        <taxon>Hyphomicrobiales</taxon>
        <taxon>Methylobacteriaceae</taxon>
        <taxon>Methylobacterium</taxon>
    </lineage>
</organism>
<evidence type="ECO:0000256" key="4">
    <source>
        <dbReference type="ARBA" id="ARBA00022801"/>
    </source>
</evidence>
<feature type="transmembrane region" description="Helical" evidence="7">
    <location>
        <begin position="246"/>
        <end position="265"/>
    </location>
</feature>
<dbReference type="InterPro" id="IPR022764">
    <property type="entry name" value="Peptidase_S54_rhomboid_dom"/>
</dbReference>
<keyword evidence="6 7" id="KW-0472">Membrane</keyword>
<comment type="similarity">
    <text evidence="2">Belongs to the peptidase S54 family.</text>
</comment>
<feature type="transmembrane region" description="Helical" evidence="7">
    <location>
        <begin position="15"/>
        <end position="35"/>
    </location>
</feature>
<protein>
    <submittedName>
        <fullName evidence="9">Rhomboid family protein</fullName>
    </submittedName>
</protein>
<dbReference type="RefSeq" id="WP_043759868.1">
    <property type="nucleotide sequence ID" value="NZ_CP003811.1"/>
</dbReference>
<name>A0A089NYN0_9HYPH</name>
<evidence type="ECO:0000259" key="8">
    <source>
        <dbReference type="Pfam" id="PF01694"/>
    </source>
</evidence>
<dbReference type="PANTHER" id="PTHR43731">
    <property type="entry name" value="RHOMBOID PROTEASE"/>
    <property type="match status" value="1"/>
</dbReference>
<dbReference type="InterPro" id="IPR035952">
    <property type="entry name" value="Rhomboid-like_sf"/>
</dbReference>
<dbReference type="Pfam" id="PF01694">
    <property type="entry name" value="Rhomboid"/>
    <property type="match status" value="1"/>
</dbReference>
<feature type="transmembrane region" description="Helical" evidence="7">
    <location>
        <begin position="218"/>
        <end position="240"/>
    </location>
</feature>
<keyword evidence="3 7" id="KW-0812">Transmembrane</keyword>
<dbReference type="PANTHER" id="PTHR43731:SF14">
    <property type="entry name" value="PRESENILIN-ASSOCIATED RHOMBOID-LIKE PROTEIN, MITOCHONDRIAL"/>
    <property type="match status" value="1"/>
</dbReference>
<evidence type="ECO:0000256" key="3">
    <source>
        <dbReference type="ARBA" id="ARBA00022692"/>
    </source>
</evidence>
<reference evidence="9 10" key="1">
    <citation type="journal article" date="2014" name="PLoS ONE">
        <title>Genome Information of Methylobacterium oryzae, a Plant-Probiotic Methylotroph in the Phyllosphere.</title>
        <authorList>
            <person name="Kwak M.J."/>
            <person name="Jeong H."/>
            <person name="Madhaiyan M."/>
            <person name="Lee Y."/>
            <person name="Sa T.M."/>
            <person name="Oh T.K."/>
            <person name="Kim J.F."/>
        </authorList>
    </citation>
    <scope>NUCLEOTIDE SEQUENCE [LARGE SCALE GENOMIC DNA]</scope>
    <source>
        <strain evidence="9 10">CBMB20</strain>
    </source>
</reference>
<feature type="transmembrane region" description="Helical" evidence="7">
    <location>
        <begin position="105"/>
        <end position="126"/>
    </location>
</feature>
<dbReference type="Gene3D" id="1.20.1540.10">
    <property type="entry name" value="Rhomboid-like"/>
    <property type="match status" value="1"/>
</dbReference>
<accession>A0A089NYN0</accession>
<gene>
    <name evidence="9" type="ORF">MOC_5321</name>
</gene>
<feature type="transmembrane region" description="Helical" evidence="7">
    <location>
        <begin position="165"/>
        <end position="186"/>
    </location>
</feature>
<dbReference type="Proteomes" id="UP000029492">
    <property type="component" value="Chromosome"/>
</dbReference>
<dbReference type="GO" id="GO:0016020">
    <property type="term" value="C:membrane"/>
    <property type="evidence" value="ECO:0007669"/>
    <property type="project" value="UniProtKB-SubCell"/>
</dbReference>
<evidence type="ECO:0000256" key="2">
    <source>
        <dbReference type="ARBA" id="ARBA00009045"/>
    </source>
</evidence>
<evidence type="ECO:0000256" key="5">
    <source>
        <dbReference type="ARBA" id="ARBA00022989"/>
    </source>
</evidence>
<proteinExistence type="inferred from homology"/>
<evidence type="ECO:0000256" key="7">
    <source>
        <dbReference type="SAM" id="Phobius"/>
    </source>
</evidence>
<evidence type="ECO:0000313" key="9">
    <source>
        <dbReference type="EMBL" id="AIQ93076.1"/>
    </source>
</evidence>
<evidence type="ECO:0000256" key="1">
    <source>
        <dbReference type="ARBA" id="ARBA00004141"/>
    </source>
</evidence>
<evidence type="ECO:0000313" key="10">
    <source>
        <dbReference type="Proteomes" id="UP000029492"/>
    </source>
</evidence>
<dbReference type="eggNOG" id="COG0705">
    <property type="taxonomic scope" value="Bacteria"/>
</dbReference>
<dbReference type="STRING" id="693986.MOC_5321"/>
<dbReference type="AlphaFoldDB" id="A0A089NYN0"/>
<feature type="domain" description="Peptidase S54 rhomboid" evidence="8">
    <location>
        <begin position="101"/>
        <end position="262"/>
    </location>
</feature>
<dbReference type="SUPFAM" id="SSF144091">
    <property type="entry name" value="Rhomboid-like"/>
    <property type="match status" value="1"/>
</dbReference>
<dbReference type="GO" id="GO:0004252">
    <property type="term" value="F:serine-type endopeptidase activity"/>
    <property type="evidence" value="ECO:0007669"/>
    <property type="project" value="InterPro"/>
</dbReference>
<keyword evidence="4" id="KW-0378">Hydrolase</keyword>
<feature type="transmembrane region" description="Helical" evidence="7">
    <location>
        <begin position="138"/>
        <end position="159"/>
    </location>
</feature>
<dbReference type="HOGENOM" id="CLU_055068_5_0_5"/>
<dbReference type="KEGG" id="mor:MOC_5321"/>
<evidence type="ECO:0000256" key="6">
    <source>
        <dbReference type="ARBA" id="ARBA00023136"/>
    </source>
</evidence>